<dbReference type="EMBL" id="KY684083">
    <property type="protein sequence ID" value="ARF08934.1"/>
    <property type="molecule type" value="Genomic_DNA"/>
</dbReference>
<organism evidence="1">
    <name type="scientific">Catovirus CTV1</name>
    <dbReference type="NCBI Taxonomy" id="1977631"/>
    <lineage>
        <taxon>Viruses</taxon>
        <taxon>Varidnaviria</taxon>
        <taxon>Bamfordvirae</taxon>
        <taxon>Nucleocytoviricota</taxon>
        <taxon>Megaviricetes</taxon>
        <taxon>Imitervirales</taxon>
        <taxon>Mimiviridae</taxon>
        <taxon>Klosneuvirinae</taxon>
        <taxon>Catovirus</taxon>
    </lineage>
</organism>
<evidence type="ECO:0000313" key="1">
    <source>
        <dbReference type="EMBL" id="ARF08934.1"/>
    </source>
</evidence>
<name>A0A1V0SB86_9VIRU</name>
<proteinExistence type="predicted"/>
<gene>
    <name evidence="1" type="ORF">Catovirus_1_984</name>
</gene>
<protein>
    <submittedName>
        <fullName evidence="1">Uncharacterized protein</fullName>
    </submittedName>
</protein>
<reference evidence="1" key="1">
    <citation type="journal article" date="2017" name="Science">
        <title>Giant viruses with an expanded complement of translation system components.</title>
        <authorList>
            <person name="Schulz F."/>
            <person name="Yutin N."/>
            <person name="Ivanova N.N."/>
            <person name="Ortega D.R."/>
            <person name="Lee T.K."/>
            <person name="Vierheilig J."/>
            <person name="Daims H."/>
            <person name="Horn M."/>
            <person name="Wagner M."/>
            <person name="Jensen G.J."/>
            <person name="Kyrpides N.C."/>
            <person name="Koonin E.V."/>
            <person name="Woyke T."/>
        </authorList>
    </citation>
    <scope>NUCLEOTIDE SEQUENCE</scope>
    <source>
        <strain evidence="1">CTV1</strain>
    </source>
</reference>
<sequence length="160" mass="18779">MGFIEDVKNLKVFTLDHIKDKDLVIKMLKYEDSIYLGEKGKEIYENEMYRPRISLDPEYAINRMVLLNFGFDTSDESTENYRKIFSHYYKSALDYDKDVLSSVTYMRNNKCVYYTKPVLEIGDQIPNCRIYKLDGIIETSLFDELGNDFNFAFVGAFSNS</sequence>
<accession>A0A1V0SB86</accession>